<accession>A0AAP9E0M9</accession>
<dbReference type="Pfam" id="PF00293">
    <property type="entry name" value="NUDIX"/>
    <property type="match status" value="1"/>
</dbReference>
<dbReference type="GO" id="GO:0003824">
    <property type="term" value="F:catalytic activity"/>
    <property type="evidence" value="ECO:0007669"/>
    <property type="project" value="UniProtKB-ARBA"/>
</dbReference>
<dbReference type="SUPFAM" id="SSF55811">
    <property type="entry name" value="Nudix"/>
    <property type="match status" value="1"/>
</dbReference>
<dbReference type="PROSITE" id="PS51462">
    <property type="entry name" value="NUDIX"/>
    <property type="match status" value="1"/>
</dbReference>
<dbReference type="PANTHER" id="PTHR10885:SF0">
    <property type="entry name" value="ISOPENTENYL-DIPHOSPHATE DELTA-ISOMERASE"/>
    <property type="match status" value="1"/>
</dbReference>
<proteinExistence type="predicted"/>
<dbReference type="InterPro" id="IPR015797">
    <property type="entry name" value="NUDIX_hydrolase-like_dom_sf"/>
</dbReference>
<evidence type="ECO:0000313" key="3">
    <source>
        <dbReference type="Proteomes" id="UP000315377"/>
    </source>
</evidence>
<evidence type="ECO:0000313" key="2">
    <source>
        <dbReference type="EMBL" id="QDM47239.1"/>
    </source>
</evidence>
<dbReference type="Gene3D" id="3.90.79.10">
    <property type="entry name" value="Nucleoside Triphosphate Pyrophosphohydrolase"/>
    <property type="match status" value="1"/>
</dbReference>
<dbReference type="Proteomes" id="UP000315377">
    <property type="component" value="Chromosome"/>
</dbReference>
<reference evidence="2 3" key="1">
    <citation type="submission" date="2019-07" db="EMBL/GenBank/DDBJ databases">
        <title>Paenibacillus thiaminolyticus NRRL B-4156.</title>
        <authorList>
            <person name="Hehnly C."/>
            <person name="Zhang L."/>
        </authorList>
    </citation>
    <scope>NUCLEOTIDE SEQUENCE [LARGE SCALE GENOMIC DNA]</scope>
    <source>
        <strain evidence="2 3">NRRL B-4156</strain>
    </source>
</reference>
<sequence length="216" mass="24737">MQKSNPEDIEYIDTFTDAMKPAGVRTRHEVHTEGLWHQTFHCWLWMQEQGTAYLLLQRRHIHKKDYPNMLDITAAGHLEAGETPQDGVRELREELGIEPEPGKLVYAGVIADSIMQPDMTDNEFCHVFFYRHAGAISDFRLQEDEVDSIVRVEAEAFRKLCLGEADSAAAEEFSRGHGERGTGIKLTLTDIVPHEPAYFTFVLHHLQSLIDQNRHL</sequence>
<dbReference type="PANTHER" id="PTHR10885">
    <property type="entry name" value="ISOPENTENYL-DIPHOSPHATE DELTA-ISOMERASE"/>
    <property type="match status" value="1"/>
</dbReference>
<gene>
    <name evidence="2" type="ORF">FLT43_10490</name>
</gene>
<evidence type="ECO:0000259" key="1">
    <source>
        <dbReference type="PROSITE" id="PS51462"/>
    </source>
</evidence>
<dbReference type="CDD" id="cd04692">
    <property type="entry name" value="NUDIX_Hydrolase"/>
    <property type="match status" value="1"/>
</dbReference>
<dbReference type="AlphaFoldDB" id="A0AAP9E0M9"/>
<organism evidence="2 3">
    <name type="scientific">Paenibacillus thiaminolyticus</name>
    <name type="common">Bacillus thiaminolyticus</name>
    <dbReference type="NCBI Taxonomy" id="49283"/>
    <lineage>
        <taxon>Bacteria</taxon>
        <taxon>Bacillati</taxon>
        <taxon>Bacillota</taxon>
        <taxon>Bacilli</taxon>
        <taxon>Bacillales</taxon>
        <taxon>Paenibacillaceae</taxon>
        <taxon>Paenibacillus</taxon>
    </lineage>
</organism>
<name>A0AAP9E0M9_PANTH</name>
<dbReference type="EMBL" id="CP041405">
    <property type="protein sequence ID" value="QDM47239.1"/>
    <property type="molecule type" value="Genomic_DNA"/>
</dbReference>
<protein>
    <submittedName>
        <fullName evidence="2">NUDIX domain-containing protein</fullName>
    </submittedName>
</protein>
<feature type="domain" description="Nudix hydrolase" evidence="1">
    <location>
        <begin position="35"/>
        <end position="174"/>
    </location>
</feature>
<dbReference type="InterPro" id="IPR000086">
    <property type="entry name" value="NUDIX_hydrolase_dom"/>
</dbReference>